<gene>
    <name evidence="3" type="ORF">ACFFRN_19300</name>
</gene>
<proteinExistence type="predicted"/>
<feature type="chain" id="PRO_5046162072" description="DUF4439 domain-containing protein" evidence="2">
    <location>
        <begin position="25"/>
        <end position="158"/>
    </location>
</feature>
<evidence type="ECO:0000256" key="2">
    <source>
        <dbReference type="SAM" id="SignalP"/>
    </source>
</evidence>
<feature type="region of interest" description="Disordered" evidence="1">
    <location>
        <begin position="81"/>
        <end position="110"/>
    </location>
</feature>
<evidence type="ECO:0000256" key="1">
    <source>
        <dbReference type="SAM" id="MobiDB-lite"/>
    </source>
</evidence>
<organism evidence="3 4">
    <name type="scientific">Nonomuraea roseola</name>
    <dbReference type="NCBI Taxonomy" id="46179"/>
    <lineage>
        <taxon>Bacteria</taxon>
        <taxon>Bacillati</taxon>
        <taxon>Actinomycetota</taxon>
        <taxon>Actinomycetes</taxon>
        <taxon>Streptosporangiales</taxon>
        <taxon>Streptosporangiaceae</taxon>
        <taxon>Nonomuraea</taxon>
    </lineage>
</organism>
<feature type="compositionally biased region" description="Pro residues" evidence="1">
    <location>
        <begin position="92"/>
        <end position="107"/>
    </location>
</feature>
<dbReference type="RefSeq" id="WP_346130221.1">
    <property type="nucleotide sequence ID" value="NZ_BAAAXC010000015.1"/>
</dbReference>
<reference evidence="3 4" key="1">
    <citation type="submission" date="2024-09" db="EMBL/GenBank/DDBJ databases">
        <authorList>
            <person name="Sun Q."/>
            <person name="Mori K."/>
        </authorList>
    </citation>
    <scope>NUCLEOTIDE SEQUENCE [LARGE SCALE GENOMIC DNA]</scope>
    <source>
        <strain evidence="3 4">JCM 3323</strain>
    </source>
</reference>
<dbReference type="Proteomes" id="UP001589646">
    <property type="component" value="Unassembled WGS sequence"/>
</dbReference>
<accession>A0ABV5PZY3</accession>
<dbReference type="PROSITE" id="PS51257">
    <property type="entry name" value="PROKAR_LIPOPROTEIN"/>
    <property type="match status" value="1"/>
</dbReference>
<feature type="signal peptide" evidence="2">
    <location>
        <begin position="1"/>
        <end position="24"/>
    </location>
</feature>
<keyword evidence="2" id="KW-0732">Signal</keyword>
<dbReference type="EMBL" id="JBHMCE010000005">
    <property type="protein sequence ID" value="MFB9528767.1"/>
    <property type="molecule type" value="Genomic_DNA"/>
</dbReference>
<sequence length="158" mass="16515">MRPLSRRAVLAGGAAMAALSGCTAGEPAPVASKAPDPEHLLLRELIADKERTIGLYSALVAGGGEKLAPFLARHEEHLAALRERLPRESTPSPSPSSPAPSPTPSPPKVTLNRLRDLERKAAALRPRQLGKASPPLSQLIASIGACEALHALALPRSL</sequence>
<name>A0ABV5PZY3_9ACTN</name>
<comment type="caution">
    <text evidence="3">The sequence shown here is derived from an EMBL/GenBank/DDBJ whole genome shotgun (WGS) entry which is preliminary data.</text>
</comment>
<dbReference type="PROSITE" id="PS51318">
    <property type="entry name" value="TAT"/>
    <property type="match status" value="1"/>
</dbReference>
<keyword evidence="4" id="KW-1185">Reference proteome</keyword>
<evidence type="ECO:0008006" key="5">
    <source>
        <dbReference type="Google" id="ProtNLM"/>
    </source>
</evidence>
<evidence type="ECO:0000313" key="3">
    <source>
        <dbReference type="EMBL" id="MFB9528767.1"/>
    </source>
</evidence>
<evidence type="ECO:0000313" key="4">
    <source>
        <dbReference type="Proteomes" id="UP001589646"/>
    </source>
</evidence>
<protein>
    <recommendedName>
        <fullName evidence="5">DUF4439 domain-containing protein</fullName>
    </recommendedName>
</protein>
<dbReference type="InterPro" id="IPR006311">
    <property type="entry name" value="TAT_signal"/>
</dbReference>